<dbReference type="SUPFAM" id="SSF51735">
    <property type="entry name" value="NAD(P)-binding Rossmann-fold domains"/>
    <property type="match status" value="1"/>
</dbReference>
<dbReference type="Gene3D" id="3.30.360.10">
    <property type="entry name" value="Dihydrodipicolinate Reductase, domain 2"/>
    <property type="match status" value="1"/>
</dbReference>
<comment type="caution">
    <text evidence="3">The sequence shown here is derived from an EMBL/GenBank/DDBJ whole genome shotgun (WGS) entry which is preliminary data.</text>
</comment>
<evidence type="ECO:0008006" key="5">
    <source>
        <dbReference type="Google" id="ProtNLM"/>
    </source>
</evidence>
<dbReference type="Pfam" id="PF01408">
    <property type="entry name" value="GFO_IDH_MocA"/>
    <property type="match status" value="1"/>
</dbReference>
<dbReference type="GO" id="GO:0000166">
    <property type="term" value="F:nucleotide binding"/>
    <property type="evidence" value="ECO:0007669"/>
    <property type="project" value="InterPro"/>
</dbReference>
<organism evidence="3 4">
    <name type="scientific">Rubricoccus marinus</name>
    <dbReference type="NCBI Taxonomy" id="716817"/>
    <lineage>
        <taxon>Bacteria</taxon>
        <taxon>Pseudomonadati</taxon>
        <taxon>Rhodothermota</taxon>
        <taxon>Rhodothermia</taxon>
        <taxon>Rhodothermales</taxon>
        <taxon>Rubricoccaceae</taxon>
        <taxon>Rubricoccus</taxon>
    </lineage>
</organism>
<feature type="domain" description="Gfo/Idh/MocA-like oxidoreductase N-terminal" evidence="1">
    <location>
        <begin position="11"/>
        <end position="129"/>
    </location>
</feature>
<dbReference type="Proteomes" id="UP000216446">
    <property type="component" value="Unassembled WGS sequence"/>
</dbReference>
<dbReference type="InterPro" id="IPR055170">
    <property type="entry name" value="GFO_IDH_MocA-like_dom"/>
</dbReference>
<dbReference type="PANTHER" id="PTHR43377:SF6">
    <property type="entry name" value="GFO_IDH_MOCA-LIKE OXIDOREDUCTASE N-TERMINAL DOMAIN-CONTAINING PROTEIN"/>
    <property type="match status" value="1"/>
</dbReference>
<proteinExistence type="predicted"/>
<evidence type="ECO:0000313" key="3">
    <source>
        <dbReference type="EMBL" id="OZC01956.1"/>
    </source>
</evidence>
<keyword evidence="4" id="KW-1185">Reference proteome</keyword>
<evidence type="ECO:0000259" key="1">
    <source>
        <dbReference type="Pfam" id="PF01408"/>
    </source>
</evidence>
<dbReference type="SUPFAM" id="SSF55347">
    <property type="entry name" value="Glyceraldehyde-3-phosphate dehydrogenase-like, C-terminal domain"/>
    <property type="match status" value="1"/>
</dbReference>
<dbReference type="Gene3D" id="3.40.50.720">
    <property type="entry name" value="NAD(P)-binding Rossmann-like Domain"/>
    <property type="match status" value="1"/>
</dbReference>
<accession>A0A259TW82</accession>
<dbReference type="InterPro" id="IPR051450">
    <property type="entry name" value="Gfo/Idh/MocA_Oxidoreductases"/>
</dbReference>
<protein>
    <recommendedName>
        <fullName evidence="5">Oxidoreductase</fullName>
    </recommendedName>
</protein>
<feature type="domain" description="GFO/IDH/MocA-like oxidoreductase" evidence="2">
    <location>
        <begin position="137"/>
        <end position="246"/>
    </location>
</feature>
<dbReference type="AlphaFoldDB" id="A0A259TW82"/>
<dbReference type="RefSeq" id="WP_094545691.1">
    <property type="nucleotide sequence ID" value="NZ_MQWB01000001.1"/>
</dbReference>
<dbReference type="InterPro" id="IPR036291">
    <property type="entry name" value="NAD(P)-bd_dom_sf"/>
</dbReference>
<dbReference type="PANTHER" id="PTHR43377">
    <property type="entry name" value="BILIVERDIN REDUCTASE A"/>
    <property type="match status" value="1"/>
</dbReference>
<dbReference type="EMBL" id="MQWB01000001">
    <property type="protein sequence ID" value="OZC01956.1"/>
    <property type="molecule type" value="Genomic_DNA"/>
</dbReference>
<dbReference type="OrthoDB" id="9795543at2"/>
<dbReference type="InterPro" id="IPR000683">
    <property type="entry name" value="Gfo/Idh/MocA-like_OxRdtase_N"/>
</dbReference>
<evidence type="ECO:0000313" key="4">
    <source>
        <dbReference type="Proteomes" id="UP000216446"/>
    </source>
</evidence>
<dbReference type="InParanoid" id="A0A259TW82"/>
<name>A0A259TW82_9BACT</name>
<dbReference type="FunCoup" id="A0A259TW82">
    <property type="interactions" value="246"/>
</dbReference>
<reference evidence="3 4" key="1">
    <citation type="submission" date="2016-11" db="EMBL/GenBank/DDBJ databases">
        <title>Study of marine rhodopsin-containing bacteria.</title>
        <authorList>
            <person name="Yoshizawa S."/>
            <person name="Kumagai Y."/>
            <person name="Kogure K."/>
        </authorList>
    </citation>
    <scope>NUCLEOTIDE SEQUENCE [LARGE SCALE GENOMIC DNA]</scope>
    <source>
        <strain evidence="3 4">SG-29</strain>
    </source>
</reference>
<evidence type="ECO:0000259" key="2">
    <source>
        <dbReference type="Pfam" id="PF22725"/>
    </source>
</evidence>
<dbReference type="Pfam" id="PF22725">
    <property type="entry name" value="GFO_IDH_MocA_C3"/>
    <property type="match status" value="1"/>
</dbReference>
<sequence>MSSFAYTEPLRLAQIGVGYWGRNLLRNAAAMPGAEVVAVCDRDEDARDVAGRLAPEARLTGDLDSVLADPSIEAVIVATETPTHASIATRALEAGKHVFVEKPLAQTEAEAEALVALADARDLRLMVGHLLRYHPAYRHVESLVRAGTLGQIRYLYSVRVNLGIVREHESAFDSLAPHDLAIALSLIPGEPVSVSARGHAYLQPGGPEDVVFASVTFEGGEIAHLHCSWLDPHKVRRTTVVGSEQMAVIDDMEAAEPVRVYDKGVGTPASERDGTVPYADALSVRSGDVLVPRIDRAEPLRLEVEEFASAIRQGRAPRSDGREGLAVVRILEAARRSIGAGGAPIDVQRGA</sequence>
<gene>
    <name evidence="3" type="ORF">BSZ36_02535</name>
</gene>